<dbReference type="OrthoDB" id="49016at2759"/>
<keyword evidence="9" id="KW-1185">Reference proteome</keyword>
<dbReference type="GO" id="GO:0008270">
    <property type="term" value="F:zinc ion binding"/>
    <property type="evidence" value="ECO:0007669"/>
    <property type="project" value="InterPro"/>
</dbReference>
<reference evidence="8 9" key="1">
    <citation type="submission" date="2017-12" db="EMBL/GenBank/DDBJ databases">
        <title>Sequencing, de novo assembly and annotation of complete genome of a new Thraustochytrid species, strain FCC1311.</title>
        <authorList>
            <person name="Sedici K."/>
            <person name="Godart F."/>
            <person name="Aiese Cigliano R."/>
            <person name="Sanseverino W."/>
            <person name="Barakat M."/>
            <person name="Ortet P."/>
            <person name="Marechal E."/>
            <person name="Cagnac O."/>
            <person name="Amato A."/>
        </authorList>
    </citation>
    <scope>NUCLEOTIDE SEQUENCE [LARGE SCALE GENOMIC DNA]</scope>
</reference>
<evidence type="ECO:0000313" key="8">
    <source>
        <dbReference type="EMBL" id="GBG27168.1"/>
    </source>
</evidence>
<feature type="domain" description="Zinc finger Sec23/Sec24-type" evidence="4">
    <location>
        <begin position="94"/>
        <end position="132"/>
    </location>
</feature>
<dbReference type="InterPro" id="IPR036175">
    <property type="entry name" value="Sec23/24_helical_dom_sf"/>
</dbReference>
<dbReference type="GO" id="GO:0006886">
    <property type="term" value="P:intracellular protein transport"/>
    <property type="evidence" value="ECO:0007669"/>
    <property type="project" value="InterPro"/>
</dbReference>
<dbReference type="Pfam" id="PF04815">
    <property type="entry name" value="Sec23_helical"/>
    <property type="match status" value="1"/>
</dbReference>
<dbReference type="Pfam" id="PF08033">
    <property type="entry name" value="Sec23_BS"/>
    <property type="match status" value="1"/>
</dbReference>
<dbReference type="PANTHER" id="PTHR13803">
    <property type="entry name" value="SEC24-RELATED PROTEIN"/>
    <property type="match status" value="1"/>
</dbReference>
<feature type="domain" description="Sec23/Sec24 beta-sandwich" evidence="7">
    <location>
        <begin position="436"/>
        <end position="521"/>
    </location>
</feature>
<gene>
    <name evidence="8" type="ORF">FCC1311_033912</name>
</gene>
<dbReference type="InterPro" id="IPR050550">
    <property type="entry name" value="SEC23_SEC24_subfamily"/>
</dbReference>
<evidence type="ECO:0000313" key="9">
    <source>
        <dbReference type="Proteomes" id="UP000241890"/>
    </source>
</evidence>
<keyword evidence="2" id="KW-0813">Transport</keyword>
<evidence type="ECO:0000259" key="4">
    <source>
        <dbReference type="Pfam" id="PF04810"/>
    </source>
</evidence>
<dbReference type="GO" id="GO:0030127">
    <property type="term" value="C:COPII vesicle coat"/>
    <property type="evidence" value="ECO:0007669"/>
    <property type="project" value="InterPro"/>
</dbReference>
<accession>A0A2R5GBT5</accession>
<dbReference type="InterPro" id="IPR012990">
    <property type="entry name" value="Beta-sandwich_Sec23_24"/>
</dbReference>
<dbReference type="EMBL" id="BEYU01000028">
    <property type="protein sequence ID" value="GBG27168.1"/>
    <property type="molecule type" value="Genomic_DNA"/>
</dbReference>
<dbReference type="Gene3D" id="2.60.40.1670">
    <property type="entry name" value="beta-sandwich domain of Sec23/24"/>
    <property type="match status" value="1"/>
</dbReference>
<proteinExistence type="inferred from homology"/>
<comment type="similarity">
    <text evidence="1">Belongs to the SEC23/SEC24 family. SEC24 subfamily.</text>
</comment>
<dbReference type="InterPro" id="IPR006900">
    <property type="entry name" value="Sec23/24_helical_dom"/>
</dbReference>
<dbReference type="GO" id="GO:0070971">
    <property type="term" value="C:endoplasmic reticulum exit site"/>
    <property type="evidence" value="ECO:0007669"/>
    <property type="project" value="TreeGrafter"/>
</dbReference>
<dbReference type="Gene3D" id="2.30.30.380">
    <property type="entry name" value="Zn-finger domain of Sec23/24"/>
    <property type="match status" value="1"/>
</dbReference>
<dbReference type="InterPro" id="IPR006895">
    <property type="entry name" value="Znf_Sec23_Sec24"/>
</dbReference>
<dbReference type="InterPro" id="IPR006896">
    <property type="entry name" value="Sec23/24_trunk_dom"/>
</dbReference>
<dbReference type="Proteomes" id="UP000241890">
    <property type="component" value="Unassembled WGS sequence"/>
</dbReference>
<dbReference type="Pfam" id="PF04810">
    <property type="entry name" value="zf-Sec23_Sec24"/>
    <property type="match status" value="1"/>
</dbReference>
<dbReference type="InterPro" id="IPR029006">
    <property type="entry name" value="ADF-H/Gelsolin-like_dom_sf"/>
</dbReference>
<dbReference type="SUPFAM" id="SSF81811">
    <property type="entry name" value="Helical domain of Sec23/24"/>
    <property type="match status" value="1"/>
</dbReference>
<dbReference type="Gene3D" id="1.20.120.730">
    <property type="entry name" value="Sec23/Sec24 helical domain"/>
    <property type="match status" value="1"/>
</dbReference>
<dbReference type="Gene3D" id="3.40.20.10">
    <property type="entry name" value="Severin"/>
    <property type="match status" value="1"/>
</dbReference>
<sequence length="819" mass="90555">MPRPKRNMMRQDIYTRQSLGQGKKLIPRCTDDFRAVDDGNANPKFMRMTLQQFPATGSLLNLSKIPLACAMQPFARLDEGEQEPMFVDLGEHGPTRCKRCRCYVNCFCPFDHSAGWWQCNLCKQQNALPPQYQGNYNSMYGSTAQPELAKGSVDFIVQGDYVSRPPQEPILLFAVDVSTVARQTGTCGAILRSIQKIVADHIAGTARIMGDDRARVGILTYAQGVHFYDMHTPSNNGHKVLIVADAEEGFCPLPPSRLVVNVDKNADELQALLEALVQEYGDPIPPVAGQQPGQGPPNASVAGTAFQAAVHGLELCGGKIAFFMTQPPTFGVGTTTTRKEDAQGYSTDRESGMYTVDVHREETVFTTTANRCCEKQISIDLYAFGDDHKDLANWGIASNLTGGEVQRFPLLAIDDSIGQATFQQVLEHNLRRNAALEAVLKVRASTGMRVVEYFGNGLKRTRGGELDMAFIDEDNTSLVVLEHDGTNVEAETEVYLQCAVLYTSVQGQRRVRVHNLAITVTNTIADVFRNADVDTISNFLTRKAVDQMQRNTPPAKVHSEMEQQIVKMLCSYRKNCAKNPTGQQLILPEALKLLPLYAIGAEKLPALRRNIEGLKSHRSHAQSALVRADARFENFNLLQRIPLRVYLDYIYPAMYSLQESDTPSTLPPKENAAPSLASFQDNDHGVVVLCNGIDVLLFLLPGTSNSLVELTTGHSSYSAALEATKQAPYADRGIKFVAQPGSHPFVEALEAFIRREVANPRASAASLLGGVRVYVRDGQHDRNTLRYLVEDSLFQLKSMPAYDDFLCTIHQSIQMQMRG</sequence>
<name>A0A2R5GBT5_9STRA</name>
<comment type="caution">
    <text evidence="8">The sequence shown here is derived from an EMBL/GenBank/DDBJ whole genome shotgun (WGS) entry which is preliminary data.</text>
</comment>
<feature type="domain" description="Sec23/Sec24 helical" evidence="6">
    <location>
        <begin position="532"/>
        <end position="629"/>
    </location>
</feature>
<evidence type="ECO:0000259" key="7">
    <source>
        <dbReference type="Pfam" id="PF08033"/>
    </source>
</evidence>
<dbReference type="Pfam" id="PF04811">
    <property type="entry name" value="Sec23_trunk"/>
    <property type="match status" value="1"/>
</dbReference>
<dbReference type="InterPro" id="IPR036174">
    <property type="entry name" value="Znf_Sec23_Sec24_sf"/>
</dbReference>
<dbReference type="Gene3D" id="3.40.50.410">
    <property type="entry name" value="von Willebrand factor, type A domain"/>
    <property type="match status" value="1"/>
</dbReference>
<dbReference type="GO" id="GO:0000149">
    <property type="term" value="F:SNARE binding"/>
    <property type="evidence" value="ECO:0007669"/>
    <property type="project" value="TreeGrafter"/>
</dbReference>
<evidence type="ECO:0000259" key="5">
    <source>
        <dbReference type="Pfam" id="PF04811"/>
    </source>
</evidence>
<organism evidence="8 9">
    <name type="scientific">Hondaea fermentalgiana</name>
    <dbReference type="NCBI Taxonomy" id="2315210"/>
    <lineage>
        <taxon>Eukaryota</taxon>
        <taxon>Sar</taxon>
        <taxon>Stramenopiles</taxon>
        <taxon>Bigyra</taxon>
        <taxon>Labyrinthulomycetes</taxon>
        <taxon>Thraustochytrida</taxon>
        <taxon>Thraustochytriidae</taxon>
        <taxon>Hondaea</taxon>
    </lineage>
</organism>
<dbReference type="InParanoid" id="A0A2R5GBT5"/>
<dbReference type="SUPFAM" id="SSF53300">
    <property type="entry name" value="vWA-like"/>
    <property type="match status" value="1"/>
</dbReference>
<evidence type="ECO:0000256" key="3">
    <source>
        <dbReference type="ARBA" id="ARBA00022927"/>
    </source>
</evidence>
<dbReference type="SUPFAM" id="SSF81995">
    <property type="entry name" value="beta-sandwich domain of Sec23/24"/>
    <property type="match status" value="1"/>
</dbReference>
<dbReference type="InterPro" id="IPR036465">
    <property type="entry name" value="vWFA_dom_sf"/>
</dbReference>
<dbReference type="AlphaFoldDB" id="A0A2R5GBT5"/>
<dbReference type="GO" id="GO:0090110">
    <property type="term" value="P:COPII-coated vesicle cargo loading"/>
    <property type="evidence" value="ECO:0007669"/>
    <property type="project" value="TreeGrafter"/>
</dbReference>
<feature type="domain" description="Sec23/Sec24 trunk" evidence="5">
    <location>
        <begin position="166"/>
        <end position="412"/>
    </location>
</feature>
<evidence type="ECO:0000256" key="2">
    <source>
        <dbReference type="ARBA" id="ARBA00022448"/>
    </source>
</evidence>
<dbReference type="SUPFAM" id="SSF82919">
    <property type="entry name" value="Zn-finger domain of Sec23/24"/>
    <property type="match status" value="1"/>
</dbReference>
<evidence type="ECO:0000256" key="1">
    <source>
        <dbReference type="ARBA" id="ARBA00008334"/>
    </source>
</evidence>
<protein>
    <submittedName>
        <fullName evidence="8">Protein transport protein sec24</fullName>
    </submittedName>
</protein>
<evidence type="ECO:0000259" key="6">
    <source>
        <dbReference type="Pfam" id="PF04815"/>
    </source>
</evidence>
<keyword evidence="3" id="KW-0653">Protein transport</keyword>
<dbReference type="PANTHER" id="PTHR13803:SF4">
    <property type="entry name" value="SECRETORY 24CD, ISOFORM C"/>
    <property type="match status" value="1"/>
</dbReference>